<dbReference type="Proteomes" id="UP000768163">
    <property type="component" value="Unassembled WGS sequence"/>
</dbReference>
<proteinExistence type="predicted"/>
<comment type="caution">
    <text evidence="2">The sequence shown here is derived from an EMBL/GenBank/DDBJ whole genome shotgun (WGS) entry which is preliminary data.</text>
</comment>
<dbReference type="Proteomes" id="UP000738826">
    <property type="component" value="Unassembled WGS sequence"/>
</dbReference>
<dbReference type="AlphaFoldDB" id="A0A8J7YUT7"/>
<gene>
    <name evidence="2" type="ORF">GW779_03815</name>
    <name evidence="1" type="ORF">GW910_03235</name>
</gene>
<accession>A0A8J7YUT7</accession>
<dbReference type="Gene3D" id="3.30.110.150">
    <property type="entry name" value="SepF-like protein"/>
    <property type="match status" value="1"/>
</dbReference>
<evidence type="ECO:0008006" key="4">
    <source>
        <dbReference type="Google" id="ProtNLM"/>
    </source>
</evidence>
<dbReference type="EMBL" id="JAACVF010000080">
    <property type="protein sequence ID" value="NCN65073.1"/>
    <property type="molecule type" value="Genomic_DNA"/>
</dbReference>
<protein>
    <recommendedName>
        <fullName evidence="4">Cell division protein SepF</fullName>
    </recommendedName>
</protein>
<name>A0A8J7YUT7_9ARCH</name>
<dbReference type="EMBL" id="JAACQH010000075">
    <property type="protein sequence ID" value="NCS91522.1"/>
    <property type="molecule type" value="Genomic_DNA"/>
</dbReference>
<dbReference type="InterPro" id="IPR038594">
    <property type="entry name" value="SepF-like_sf"/>
</dbReference>
<reference evidence="2" key="1">
    <citation type="submission" date="2019-11" db="EMBL/GenBank/DDBJ databases">
        <title>Lipid analysis of CO2-rich subsurface aquifers suggests an autotrophy-based deep biosphere with lysolipids enriched in CPR bacteria.</title>
        <authorList>
            <person name="Probst A.J."/>
            <person name="Elling F.J."/>
            <person name="Castelle C.J."/>
            <person name="Zhu Q."/>
            <person name="Elvert M."/>
            <person name="Birarda G."/>
            <person name="Holman H.-Y."/>
            <person name="Lane K.R."/>
            <person name="Ladd B."/>
            <person name="Ryan M.C."/>
            <person name="Woyke T."/>
            <person name="Hinrichs K.-U."/>
            <person name="Banfield J.F."/>
        </authorList>
    </citation>
    <scope>NUCLEOTIDE SEQUENCE</scope>
    <source>
        <strain evidence="1">CG_2015-01_33_1645</strain>
        <strain evidence="2">CG_2015-04_33_537</strain>
    </source>
</reference>
<evidence type="ECO:0000313" key="2">
    <source>
        <dbReference type="EMBL" id="NCS91522.1"/>
    </source>
</evidence>
<sequence>MGFLDSIFGKEEKKEIKPIVSQHVDINEIIKAMEKTGANVGGEFGGLNLVKSLPLTNDIDVEAGRTELMKGNIVIFRIPNEILYAQNKERLGLLLSRTKQIVDTLHGDVNRVTEDNSKLLVVPAGVKIVKE</sequence>
<evidence type="ECO:0000313" key="1">
    <source>
        <dbReference type="EMBL" id="NCN65073.1"/>
    </source>
</evidence>
<evidence type="ECO:0000313" key="3">
    <source>
        <dbReference type="Proteomes" id="UP000738826"/>
    </source>
</evidence>
<organism evidence="2 3">
    <name type="scientific">Candidatus Altarchaeum hamiconexum</name>
    <dbReference type="NCBI Taxonomy" id="1803513"/>
    <lineage>
        <taxon>Archaea</taxon>
        <taxon>Candidatus Altarchaeota</taxon>
        <taxon>Candidatus Altiarchaeia</taxon>
        <taxon>Candidatus Altarchaeales</taxon>
        <taxon>Candidatus Altarchaeaceae</taxon>
        <taxon>Candidatus Altarchaeum</taxon>
    </lineage>
</organism>